<dbReference type="RefSeq" id="WP_345032809.1">
    <property type="nucleotide sequence ID" value="NZ_BAABEY010000036.1"/>
</dbReference>
<feature type="signal peptide" evidence="1">
    <location>
        <begin position="1"/>
        <end position="22"/>
    </location>
</feature>
<accession>A0ABP8MD44</accession>
<gene>
    <name evidence="2" type="ORF">GCM10023091_41570</name>
</gene>
<protein>
    <recommendedName>
        <fullName evidence="4">Beta-lactamase-inhibitor-like PepSY-like domain-containing protein</fullName>
    </recommendedName>
</protein>
<dbReference type="Proteomes" id="UP001501508">
    <property type="component" value="Unassembled WGS sequence"/>
</dbReference>
<keyword evidence="3" id="KW-1185">Reference proteome</keyword>
<sequence>MKKKLPVTLLALAILLSIYGCKVEDLQNADQPIPESVTQIIPSQFSGAEDILIKTVEKDSLWEATYSLNGLNYFTATDREQIVYNALITNTPAPDNVLKYIENSTIAGGTIDNMKVIQPNSFANEFVNYGEYLFQGKQYRIMWDRHMFKIRLSPHSKILLAGSSFSPNKDKLPSRIKQYLSDNYLSMTGYEIRYDNNNNKLYHVVAKSPTTIYWIRFNAQQKIVGTNFSPDQLFQTRDELPAAVKNTLQKQTFLSNLKFSGGRRNSTETGIVYGAVFTNNATAESLSLEFKPDGTPLWMEYSRY</sequence>
<evidence type="ECO:0008006" key="4">
    <source>
        <dbReference type="Google" id="ProtNLM"/>
    </source>
</evidence>
<evidence type="ECO:0000313" key="2">
    <source>
        <dbReference type="EMBL" id="GAA4447155.1"/>
    </source>
</evidence>
<feature type="chain" id="PRO_5045864822" description="Beta-lactamase-inhibitor-like PepSY-like domain-containing protein" evidence="1">
    <location>
        <begin position="23"/>
        <end position="304"/>
    </location>
</feature>
<reference evidence="3" key="1">
    <citation type="journal article" date="2019" name="Int. J. Syst. Evol. Microbiol.">
        <title>The Global Catalogue of Microorganisms (GCM) 10K type strain sequencing project: providing services to taxonomists for standard genome sequencing and annotation.</title>
        <authorList>
            <consortium name="The Broad Institute Genomics Platform"/>
            <consortium name="The Broad Institute Genome Sequencing Center for Infectious Disease"/>
            <person name="Wu L."/>
            <person name="Ma J."/>
        </authorList>
    </citation>
    <scope>NUCLEOTIDE SEQUENCE [LARGE SCALE GENOMIC DNA]</scope>
    <source>
        <strain evidence="3">JCM 31920</strain>
    </source>
</reference>
<comment type="caution">
    <text evidence="2">The sequence shown here is derived from an EMBL/GenBank/DDBJ whole genome shotgun (WGS) entry which is preliminary data.</text>
</comment>
<evidence type="ECO:0000256" key="1">
    <source>
        <dbReference type="SAM" id="SignalP"/>
    </source>
</evidence>
<dbReference type="EMBL" id="BAABEY010000036">
    <property type="protein sequence ID" value="GAA4447155.1"/>
    <property type="molecule type" value="Genomic_DNA"/>
</dbReference>
<name>A0ABP8MD44_9BACT</name>
<organism evidence="2 3">
    <name type="scientific">Ravibacter arvi</name>
    <dbReference type="NCBI Taxonomy" id="2051041"/>
    <lineage>
        <taxon>Bacteria</taxon>
        <taxon>Pseudomonadati</taxon>
        <taxon>Bacteroidota</taxon>
        <taxon>Cytophagia</taxon>
        <taxon>Cytophagales</taxon>
        <taxon>Spirosomataceae</taxon>
        <taxon>Ravibacter</taxon>
    </lineage>
</organism>
<dbReference type="PROSITE" id="PS51257">
    <property type="entry name" value="PROKAR_LIPOPROTEIN"/>
    <property type="match status" value="1"/>
</dbReference>
<dbReference type="SUPFAM" id="SSF160574">
    <property type="entry name" value="BT0923-like"/>
    <property type="match status" value="1"/>
</dbReference>
<evidence type="ECO:0000313" key="3">
    <source>
        <dbReference type="Proteomes" id="UP001501508"/>
    </source>
</evidence>
<proteinExistence type="predicted"/>
<keyword evidence="1" id="KW-0732">Signal</keyword>